<organism evidence="2 3">
    <name type="scientific">Agrobacterium tomkonis CFBP 6623</name>
    <dbReference type="NCBI Taxonomy" id="1183432"/>
    <lineage>
        <taxon>Bacteria</taxon>
        <taxon>Pseudomonadati</taxon>
        <taxon>Pseudomonadota</taxon>
        <taxon>Alphaproteobacteria</taxon>
        <taxon>Hyphomicrobiales</taxon>
        <taxon>Rhizobiaceae</taxon>
        <taxon>Rhizobium/Agrobacterium group</taxon>
        <taxon>Agrobacterium</taxon>
        <taxon>Agrobacterium tumefaciens complex</taxon>
    </lineage>
</organism>
<evidence type="ECO:0000313" key="2">
    <source>
        <dbReference type="EMBL" id="CUX27265.1"/>
    </source>
</evidence>
<dbReference type="STRING" id="1183432.AGR3A_Cc340031"/>
<keyword evidence="1" id="KW-0812">Transmembrane</keyword>
<keyword evidence="1" id="KW-0472">Membrane</keyword>
<reference evidence="3" key="1">
    <citation type="submission" date="2016-01" db="EMBL/GenBank/DDBJ databases">
        <authorList>
            <person name="Regsiter A."/>
            <person name="william w."/>
        </authorList>
    </citation>
    <scope>NUCLEOTIDE SEQUENCE [LARGE SCALE GENOMIC DNA]</scope>
    <source>
        <strain evidence="3">CFBP 6623</strain>
    </source>
</reference>
<proteinExistence type="predicted"/>
<keyword evidence="1" id="KW-1133">Transmembrane helix</keyword>
<dbReference type="AlphaFoldDB" id="A0A1S7PVP7"/>
<dbReference type="InterPro" id="IPR014456">
    <property type="entry name" value="UCP010244_IM"/>
</dbReference>
<protein>
    <recommendedName>
        <fullName evidence="4">DUF1254 domain-containing protein</fullName>
    </recommendedName>
</protein>
<accession>A0A1S7PVP7</accession>
<dbReference type="Proteomes" id="UP000191988">
    <property type="component" value="Unassembled WGS sequence"/>
</dbReference>
<evidence type="ECO:0008006" key="4">
    <source>
        <dbReference type="Google" id="ProtNLM"/>
    </source>
</evidence>
<dbReference type="PIRSF" id="PIRSF010244">
    <property type="entry name" value="UCP010244_imp"/>
    <property type="match status" value="1"/>
</dbReference>
<name>A0A1S7PVP7_9HYPH</name>
<dbReference type="EMBL" id="FBWK01000028">
    <property type="protein sequence ID" value="CUX27265.1"/>
    <property type="molecule type" value="Genomic_DNA"/>
</dbReference>
<evidence type="ECO:0000313" key="3">
    <source>
        <dbReference type="Proteomes" id="UP000191988"/>
    </source>
</evidence>
<evidence type="ECO:0000256" key="1">
    <source>
        <dbReference type="SAM" id="Phobius"/>
    </source>
</evidence>
<sequence>MAMLRVLLAILTGLVAAAVLHVIILLAIPHFSNRDAYTRAVAEGKPHLFHLLEETTEKKTFASGDPFMRVAVCTFNIEEKPVRLTAVGVVPFWSVAVYDKASNEVFSMNDRTSAGGVMDILVADAVQIAAIRKAQPPSLSQAILAESDQTEGYVVLRTLVPQPSFGEEAERFLNEAKCQPTPWK</sequence>
<keyword evidence="3" id="KW-1185">Reference proteome</keyword>
<gene>
    <name evidence="2" type="ORF">AGR3A_Cc340031</name>
</gene>
<feature type="transmembrane region" description="Helical" evidence="1">
    <location>
        <begin position="6"/>
        <end position="28"/>
    </location>
</feature>